<dbReference type="Pfam" id="PF04235">
    <property type="entry name" value="DUF418"/>
    <property type="match status" value="1"/>
</dbReference>
<keyword evidence="1" id="KW-1133">Transmembrane helix</keyword>
<feature type="transmembrane region" description="Helical" evidence="1">
    <location>
        <begin position="281"/>
        <end position="306"/>
    </location>
</feature>
<gene>
    <name evidence="3" type="ORF">SAMN05421781_0483</name>
</gene>
<protein>
    <recommendedName>
        <fullName evidence="2">DUF418 domain-containing protein</fullName>
    </recommendedName>
</protein>
<dbReference type="STRING" id="1122204.SAMN05421781_0483"/>
<dbReference type="InterPro" id="IPR052529">
    <property type="entry name" value="Bact_Transport_Assoc"/>
</dbReference>
<evidence type="ECO:0000259" key="2">
    <source>
        <dbReference type="Pfam" id="PF04235"/>
    </source>
</evidence>
<feature type="domain" description="DUF418" evidence="2">
    <location>
        <begin position="206"/>
        <end position="367"/>
    </location>
</feature>
<name>A0A1H2QWE2_9BACI</name>
<keyword evidence="4" id="KW-1185">Reference proteome</keyword>
<feature type="transmembrane region" description="Helical" evidence="1">
    <location>
        <begin position="21"/>
        <end position="41"/>
    </location>
</feature>
<dbReference type="PANTHER" id="PTHR30590">
    <property type="entry name" value="INNER MEMBRANE PROTEIN"/>
    <property type="match status" value="1"/>
</dbReference>
<keyword evidence="1" id="KW-0812">Transmembrane</keyword>
<reference evidence="3 4" key="1">
    <citation type="submission" date="2016-10" db="EMBL/GenBank/DDBJ databases">
        <authorList>
            <person name="de Groot N.N."/>
        </authorList>
    </citation>
    <scope>NUCLEOTIDE SEQUENCE [LARGE SCALE GENOMIC DNA]</scope>
    <source>
        <strain evidence="3 4">DSM 23126</strain>
    </source>
</reference>
<dbReference type="Proteomes" id="UP000199488">
    <property type="component" value="Unassembled WGS sequence"/>
</dbReference>
<organism evidence="3 4">
    <name type="scientific">Marinococcus luteus</name>
    <dbReference type="NCBI Taxonomy" id="1122204"/>
    <lineage>
        <taxon>Bacteria</taxon>
        <taxon>Bacillati</taxon>
        <taxon>Bacillota</taxon>
        <taxon>Bacilli</taxon>
        <taxon>Bacillales</taxon>
        <taxon>Bacillaceae</taxon>
        <taxon>Marinococcus</taxon>
    </lineage>
</organism>
<evidence type="ECO:0000313" key="3">
    <source>
        <dbReference type="EMBL" id="SDW11190.1"/>
    </source>
</evidence>
<feature type="transmembrane region" description="Helical" evidence="1">
    <location>
        <begin position="255"/>
        <end position="274"/>
    </location>
</feature>
<accession>A0A1H2QWE2</accession>
<dbReference type="InterPro" id="IPR007349">
    <property type="entry name" value="DUF418"/>
</dbReference>
<dbReference type="AlphaFoldDB" id="A0A1H2QWE2"/>
<sequence length="383" mass="43204">MTTPYPNDQAQRISMLDQIRGFALFAIFIVNIFGLALVNPANPTWLGTAIETTVAVVFEDSARPLFAMMFGISLVLIYSRLHTKGTNPYPTLIRRLVILFFVGGLHGYVIWAGDILLMYASAGLVLLTCLRLPTHWLLGLAFLFWLGYSTGVDLLDGYTSVQMNPEQWMKDALPPNQTYPTGVEYLLIEWSSMIDHLGYFFFGMYAYRSGIFSRALDDRDRKWRIAAVFLLSGLLGKAALYAGASSPLVAHLDDVYAFLVSLGVGLGLLLAGTSRKSISNFLIPFTAVGKLTFTHYLLQSVIFVSLFRESGRTFFNGMGIWDPPGYVFALFIGLLVFAAQLLASPVWLKYFYYGPLEWVWRIGTHMKWVPMIRKRPRNQEYRS</sequence>
<feature type="transmembrane region" description="Helical" evidence="1">
    <location>
        <begin position="61"/>
        <end position="81"/>
    </location>
</feature>
<feature type="transmembrane region" description="Helical" evidence="1">
    <location>
        <begin position="326"/>
        <end position="348"/>
    </location>
</feature>
<feature type="transmembrane region" description="Helical" evidence="1">
    <location>
        <begin position="117"/>
        <end position="146"/>
    </location>
</feature>
<dbReference type="EMBL" id="FNNC01000001">
    <property type="protein sequence ID" value="SDW11190.1"/>
    <property type="molecule type" value="Genomic_DNA"/>
</dbReference>
<dbReference type="PANTHER" id="PTHR30590:SF2">
    <property type="entry name" value="INNER MEMBRANE PROTEIN"/>
    <property type="match status" value="1"/>
</dbReference>
<feature type="transmembrane region" description="Helical" evidence="1">
    <location>
        <begin position="93"/>
        <end position="111"/>
    </location>
</feature>
<proteinExistence type="predicted"/>
<evidence type="ECO:0000256" key="1">
    <source>
        <dbReference type="SAM" id="Phobius"/>
    </source>
</evidence>
<feature type="transmembrane region" description="Helical" evidence="1">
    <location>
        <begin position="223"/>
        <end position="243"/>
    </location>
</feature>
<dbReference type="OrthoDB" id="9807744at2"/>
<keyword evidence="1" id="KW-0472">Membrane</keyword>
<evidence type="ECO:0000313" key="4">
    <source>
        <dbReference type="Proteomes" id="UP000199488"/>
    </source>
</evidence>
<dbReference type="RefSeq" id="WP_091610664.1">
    <property type="nucleotide sequence ID" value="NZ_FNNC01000001.1"/>
</dbReference>